<feature type="non-terminal residue" evidence="2">
    <location>
        <position position="210"/>
    </location>
</feature>
<gene>
    <name evidence="2" type="ORF">N306_10316</name>
</gene>
<dbReference type="STRING" id="30419.A0A091WJS3"/>
<dbReference type="EMBL" id="KK735796">
    <property type="protein sequence ID" value="KFR15819.1"/>
    <property type="molecule type" value="Genomic_DNA"/>
</dbReference>
<name>A0A091WJS3_OPIHO</name>
<evidence type="ECO:0000313" key="3">
    <source>
        <dbReference type="Proteomes" id="UP000053605"/>
    </source>
</evidence>
<reference evidence="2 3" key="1">
    <citation type="submission" date="2014-04" db="EMBL/GenBank/DDBJ databases">
        <title>Genome evolution of avian class.</title>
        <authorList>
            <person name="Zhang G."/>
            <person name="Li C."/>
        </authorList>
    </citation>
    <scope>NUCLEOTIDE SEQUENCE [LARGE SCALE GENOMIC DNA]</scope>
    <source>
        <strain evidence="2">BGI_N306</strain>
    </source>
</reference>
<proteinExistence type="predicted"/>
<protein>
    <submittedName>
        <fullName evidence="2">Uncharacterized protein</fullName>
    </submittedName>
</protein>
<feature type="compositionally biased region" description="Polar residues" evidence="1">
    <location>
        <begin position="200"/>
        <end position="210"/>
    </location>
</feature>
<evidence type="ECO:0000313" key="2">
    <source>
        <dbReference type="EMBL" id="KFR15819.1"/>
    </source>
</evidence>
<evidence type="ECO:0000256" key="1">
    <source>
        <dbReference type="SAM" id="MobiDB-lite"/>
    </source>
</evidence>
<dbReference type="Proteomes" id="UP000053605">
    <property type="component" value="Unassembled WGS sequence"/>
</dbReference>
<feature type="region of interest" description="Disordered" evidence="1">
    <location>
        <begin position="182"/>
        <end position="210"/>
    </location>
</feature>
<sequence length="210" mass="23002">FCRCEHGFSVMKGRGVHVVRINRLTTEKQCRQACRSPSASGNRHCHWSTPYQNCCILLQCHQLSMCQNAGEQEIKDLLGEIVCGRREMVVFHHQSYPQKKERMVNAQVDRHKVENLFSSAAWTHKIRLRHLLSVESRDVTTNARKTIASNATTTIATTTTATAVTTNFTNTTVLTTASEATAKASNGPGGSGILAEAMSSPVSSPTSGNI</sequence>
<feature type="non-terminal residue" evidence="2">
    <location>
        <position position="1"/>
    </location>
</feature>
<accession>A0A091WJS3</accession>
<dbReference type="AlphaFoldDB" id="A0A091WJS3"/>
<keyword evidence="3" id="KW-1185">Reference proteome</keyword>
<organism evidence="2 3">
    <name type="scientific">Opisthocomus hoazin</name>
    <name type="common">Hoatzin</name>
    <name type="synonym">Phasianus hoazin</name>
    <dbReference type="NCBI Taxonomy" id="30419"/>
    <lineage>
        <taxon>Eukaryota</taxon>
        <taxon>Metazoa</taxon>
        <taxon>Chordata</taxon>
        <taxon>Craniata</taxon>
        <taxon>Vertebrata</taxon>
        <taxon>Euteleostomi</taxon>
        <taxon>Archelosauria</taxon>
        <taxon>Archosauria</taxon>
        <taxon>Dinosauria</taxon>
        <taxon>Saurischia</taxon>
        <taxon>Theropoda</taxon>
        <taxon>Coelurosauria</taxon>
        <taxon>Aves</taxon>
        <taxon>Neognathae</taxon>
        <taxon>Neoaves</taxon>
        <taxon>Opisthocomiformes</taxon>
        <taxon>Opisthocomidae</taxon>
        <taxon>Opisthocomus</taxon>
    </lineage>
</organism>